<reference evidence="4 5" key="1">
    <citation type="journal article" date="2017" name="PLoS Biol.">
        <title>The sea cucumber genome provides insights into morphological evolution and visceral regeneration.</title>
        <authorList>
            <person name="Zhang X."/>
            <person name="Sun L."/>
            <person name="Yuan J."/>
            <person name="Sun Y."/>
            <person name="Gao Y."/>
            <person name="Zhang L."/>
            <person name="Li S."/>
            <person name="Dai H."/>
            <person name="Hamel J.F."/>
            <person name="Liu C."/>
            <person name="Yu Y."/>
            <person name="Liu S."/>
            <person name="Lin W."/>
            <person name="Guo K."/>
            <person name="Jin S."/>
            <person name="Xu P."/>
            <person name="Storey K.B."/>
            <person name="Huan P."/>
            <person name="Zhang T."/>
            <person name="Zhou Y."/>
            <person name="Zhang J."/>
            <person name="Lin C."/>
            <person name="Li X."/>
            <person name="Xing L."/>
            <person name="Huo D."/>
            <person name="Sun M."/>
            <person name="Wang L."/>
            <person name="Mercier A."/>
            <person name="Li F."/>
            <person name="Yang H."/>
            <person name="Xiang J."/>
        </authorList>
    </citation>
    <scope>NUCLEOTIDE SEQUENCE [LARGE SCALE GENOMIC DNA]</scope>
    <source>
        <strain evidence="4">Shaxun</strain>
        <tissue evidence="4">Muscle</tissue>
    </source>
</reference>
<feature type="compositionally biased region" description="Polar residues" evidence="3">
    <location>
        <begin position="631"/>
        <end position="648"/>
    </location>
</feature>
<sequence>MLLWPDLVDFQSLKPSDHRANLERAFITAERHLSVTRLLDPKAQQQQQQRQQQQQAASFSSAFDDYKHNARQFMDWIRHATAMMDDRNMPSSAEDVKKLQVDFRRFEAEDVPQRLNDKQRLAAKFRELERMSGQGSPFRPPLGLHLNDIDAAWDRMELAQKQRANVLKVELQRQEQTSSLAEKIARQITQVSSDLDSIEKRIQESDGKADKMTASDVRALIDELEGASRTCEGNIRILENETQQLKKIKHRQADEFSRKIGLLNERLMTARNYQIAGRTQRVTTKTTVSGDQVRVERRVELRTERRVVDPKIYSFLHECQTWIQSRTTQIRTTTYGRDLNSVQATIAQSKADLQAIREFQVNIDKCKSLKANLQGEDLEKYTEQLNSVEESYKQLLELAVQRSRYTESLLDFVQLATKELMWLDEKEEAESSRDWSAKNLDMGELQRHYNTLLRELEIREKQFNSVVNRGEQMISDHHPASDTIRAYLSTMQTQITWLKQLLVSLETHIKYAAEYHQLVIPPLPVKTQVTSFSKKSTVTRTVFRKGPGEDPGRREETSTTKSEKLKTVKARKKNPAEVEPSPLYKMEINFGVESRGSDDKPPTSGVPSSSSKDGKVEKVAPSQLPEEPDITASQWKTLSSQPNPTNPRMNDWQEMSEAQSKPWLYRPLDKKSSDEPDKVHTSKAVFDLSGNPSSRTEYYFDLPSVVMGDANFVRHRVKEALSEMDDIRAYPAMYGRQDSLADFDREYRSVFQVVSDLMYWASITSQKLSNLEPISKDIPTLTFQLEKHRAFLEEIVNQKDGISDAISKAELFMKNNKDKNLKPEQEQELTTKSHGLRSTFDQITSLAEQRLNNLQTSLGRLHKEKDELSILERRYREQVNILQDLLSWVSETEHAMGSAQPQSELVQPLSEQLNKMKSLKDDINSHSGKVKQCVDSIIQFQQAHSDRLSREDRDSLQRSVSDLRMRYDRLFDQSESRVEHLSSGLEYLKKFDKEIANIEHWLSRTHDTIEGLYRDAGKDINVLNKQSNQVQSLMTDINSHRDQLNGISSEGQSFLNHGKSYKAMLTEFRTSALPRQFNRTFTEAPDSNVVRERLARLNEAFDRLQVRGDQTYQSLQDLIHKHQVYNETTTSVRSWLHSAENELARLLQEPIAAEPLAVQQQIDKLRTFNDDVISHSKDVETAKEAGKDLADAQESIKGDVQKVIVDIKERYSRLERQIGERSNTLQTTRMQCLSLQDSLHSLLIWLEEKENTFDKLDHTRMMIKKNVLVEQIQQHKLLQTDVDSHKPSVESVNISSSELIKDCDPKMARSIQMRLDDLNTRFEKVIVRARDRKDYLNTLLDKMVQFLEMVGELEDWLLPLFEFMESRDLMRMDLPELGSRLQEILHQVEGHQAQYQNIQSVGQELMQDRRNEVTYISDILENVSQNWKGLEGVLSQRQQQWEERNKAFLAFDERVRSSNSWLDGMEDRCSQLKPIARDTETINIQIQQLEPLHQEYKGYKPNIDEVQKLGRHFDIVTREGTSPLSKAPLRSSLALSPRDRGRKFVASSRMDERQQTSYYFDDESESQRTVTKVVERYNALGVKLSFREEELEAYLNLSRLLGVKLRSLESLTDWLSGVQSQLDSQSSVSTDLHTLEGQLSDMKNLQQDLTDNKSSVDELISSLEMFLREHKDRLGPEQQDLMQRGIYELRSNFDKTNYRTQDWLRRMEDQANILRETREKIDNMHKLLEWVSETETQLSGQQPMQEELRLLNEQTRQQRALHETIRQQHEPVMLAVHNSQFLLESQGDRLNENNKSSLRDYSSDLKTRHEKLVIESDSRTHQMNTGLEELQKFDVDFSSFESWLRSAERTLDAYLMDVSRDRDTLRKQSQKLQPFNEEVVSHSADLRFINISAHKFLDENKGYRKRLADFRESTMDREFIQTFREDSEEGMFQSNLSEVNDRYESLKLKANKHTQQILYLLSLHEKYRYSVEQVMTWIEEIQLTVENATQIQPGPEQIEALKAVQDDVARHLKDIERLKTTGNELAEHQGDLKATIDKTVEDALSKYQYIDTIVAEKSTNLQSAMADMGDLQDGIDSTKTGWTT</sequence>
<dbReference type="OrthoDB" id="10016565at2759"/>
<feature type="compositionally biased region" description="Basic and acidic residues" evidence="3">
    <location>
        <begin position="546"/>
        <end position="566"/>
    </location>
</feature>
<dbReference type="Gene3D" id="1.10.418.10">
    <property type="entry name" value="Calponin-like domain"/>
    <property type="match status" value="1"/>
</dbReference>
<dbReference type="SUPFAM" id="SSF46966">
    <property type="entry name" value="Spectrin repeat"/>
    <property type="match status" value="10"/>
</dbReference>
<accession>A0A2G8KQY0</accession>
<feature type="region of interest" description="Disordered" evidence="3">
    <location>
        <begin position="40"/>
        <end position="61"/>
    </location>
</feature>
<name>A0A2G8KQY0_STIJA</name>
<keyword evidence="5" id="KW-1185">Reference proteome</keyword>
<feature type="compositionally biased region" description="Low complexity" evidence="3">
    <location>
        <begin position="44"/>
        <end position="55"/>
    </location>
</feature>
<keyword evidence="1" id="KW-0677">Repeat</keyword>
<dbReference type="EMBL" id="MRZV01000421">
    <property type="protein sequence ID" value="PIK50378.1"/>
    <property type="molecule type" value="Genomic_DNA"/>
</dbReference>
<proteinExistence type="predicted"/>
<dbReference type="InterPro" id="IPR018159">
    <property type="entry name" value="Spectrin/alpha-actinin"/>
</dbReference>
<dbReference type="PANTHER" id="PTHR11915">
    <property type="entry name" value="SPECTRIN/FILAMIN RELATED CYTOSKELETAL PROTEIN"/>
    <property type="match status" value="1"/>
</dbReference>
<evidence type="ECO:0000256" key="2">
    <source>
        <dbReference type="SAM" id="Coils"/>
    </source>
</evidence>
<evidence type="ECO:0000313" key="5">
    <source>
        <dbReference type="Proteomes" id="UP000230750"/>
    </source>
</evidence>
<keyword evidence="2" id="KW-0175">Coiled coil</keyword>
<dbReference type="SMART" id="SM00150">
    <property type="entry name" value="SPEC"/>
    <property type="match status" value="14"/>
</dbReference>
<dbReference type="Pfam" id="PF00435">
    <property type="entry name" value="Spectrin"/>
    <property type="match status" value="8"/>
</dbReference>
<evidence type="ECO:0000256" key="1">
    <source>
        <dbReference type="ARBA" id="ARBA00022737"/>
    </source>
</evidence>
<organism evidence="4 5">
    <name type="scientific">Stichopus japonicus</name>
    <name type="common">Sea cucumber</name>
    <dbReference type="NCBI Taxonomy" id="307972"/>
    <lineage>
        <taxon>Eukaryota</taxon>
        <taxon>Metazoa</taxon>
        <taxon>Echinodermata</taxon>
        <taxon>Eleutherozoa</taxon>
        <taxon>Echinozoa</taxon>
        <taxon>Holothuroidea</taxon>
        <taxon>Aspidochirotacea</taxon>
        <taxon>Aspidochirotida</taxon>
        <taxon>Stichopodidae</taxon>
        <taxon>Apostichopus</taxon>
    </lineage>
</organism>
<feature type="coiled-coil region" evidence="2">
    <location>
        <begin position="181"/>
        <end position="255"/>
    </location>
</feature>
<dbReference type="Gene3D" id="1.20.58.60">
    <property type="match status" value="13"/>
</dbReference>
<dbReference type="STRING" id="307972.A0A2G8KQY0"/>
<comment type="caution">
    <text evidence="4">The sequence shown here is derived from an EMBL/GenBank/DDBJ whole genome shotgun (WGS) entry which is preliminary data.</text>
</comment>
<dbReference type="CDD" id="cd00176">
    <property type="entry name" value="SPEC"/>
    <property type="match status" value="6"/>
</dbReference>
<dbReference type="InterPro" id="IPR002017">
    <property type="entry name" value="Spectrin_repeat"/>
</dbReference>
<dbReference type="Proteomes" id="UP000230750">
    <property type="component" value="Unassembled WGS sequence"/>
</dbReference>
<evidence type="ECO:0000256" key="3">
    <source>
        <dbReference type="SAM" id="MobiDB-lite"/>
    </source>
</evidence>
<dbReference type="InterPro" id="IPR036872">
    <property type="entry name" value="CH_dom_sf"/>
</dbReference>
<evidence type="ECO:0000313" key="4">
    <source>
        <dbReference type="EMBL" id="PIK50378.1"/>
    </source>
</evidence>
<gene>
    <name evidence="4" type="ORF">BSL78_12744</name>
</gene>
<feature type="region of interest" description="Disordered" evidence="3">
    <location>
        <begin position="540"/>
        <end position="657"/>
    </location>
</feature>
<protein>
    <submittedName>
        <fullName evidence="4">Putative nesprin-1</fullName>
    </submittedName>
</protein>